<reference evidence="1 2" key="1">
    <citation type="journal article" date="2020" name="Biotechnol. Biofuels">
        <title>New insights from the biogas microbiome by comprehensive genome-resolved metagenomics of nearly 1600 species originating from multiple anaerobic digesters.</title>
        <authorList>
            <person name="Campanaro S."/>
            <person name="Treu L."/>
            <person name="Rodriguez-R L.M."/>
            <person name="Kovalovszki A."/>
            <person name="Ziels R.M."/>
            <person name="Maus I."/>
            <person name="Zhu X."/>
            <person name="Kougias P.G."/>
            <person name="Basile A."/>
            <person name="Luo G."/>
            <person name="Schluter A."/>
            <person name="Konstantinidis K.T."/>
            <person name="Angelidaki I."/>
        </authorList>
    </citation>
    <scope>NUCLEOTIDE SEQUENCE [LARGE SCALE GENOMIC DNA]</scope>
    <source>
        <strain evidence="1">AS27yjCOA_61</strain>
    </source>
</reference>
<organism evidence="1 2">
    <name type="scientific">Pseudolactococcus chungangensis</name>
    <dbReference type="NCBI Taxonomy" id="451457"/>
    <lineage>
        <taxon>Bacteria</taxon>
        <taxon>Bacillati</taxon>
        <taxon>Bacillota</taxon>
        <taxon>Bacilli</taxon>
        <taxon>Lactobacillales</taxon>
        <taxon>Streptococcaceae</taxon>
        <taxon>Pseudolactococcus</taxon>
    </lineage>
</organism>
<name>A0A847J2D7_9LACT</name>
<dbReference type="EMBL" id="JAAYVO010000074">
    <property type="protein sequence ID" value="NLH35509.1"/>
    <property type="molecule type" value="Genomic_DNA"/>
</dbReference>
<gene>
    <name evidence="1" type="ORF">GX453_05735</name>
</gene>
<comment type="caution">
    <text evidence="1">The sequence shown here is derived from an EMBL/GenBank/DDBJ whole genome shotgun (WGS) entry which is preliminary data.</text>
</comment>
<dbReference type="Proteomes" id="UP000559962">
    <property type="component" value="Unassembled WGS sequence"/>
</dbReference>
<accession>A0A847J2D7</accession>
<sequence length="116" mass="13150">MYVEDIEIDDFKNFEVSIEDVYTDDDLFFISGQASEEAEATVNASHPMDDGEDGFPESISYEVSGTYRFQIELAIDATKTSSKDQASFNRDIMDQMQNCDLKVEETNIEVPLEPLD</sequence>
<protein>
    <submittedName>
        <fullName evidence="1">Uncharacterized protein</fullName>
    </submittedName>
</protein>
<proteinExistence type="predicted"/>
<dbReference type="AlphaFoldDB" id="A0A847J2D7"/>
<evidence type="ECO:0000313" key="1">
    <source>
        <dbReference type="EMBL" id="NLH35509.1"/>
    </source>
</evidence>
<evidence type="ECO:0000313" key="2">
    <source>
        <dbReference type="Proteomes" id="UP000559962"/>
    </source>
</evidence>